<evidence type="ECO:0008006" key="4">
    <source>
        <dbReference type="Google" id="ProtNLM"/>
    </source>
</evidence>
<keyword evidence="3" id="KW-1185">Reference proteome</keyword>
<organism evidence="2 3">
    <name type="scientific">Arthrobacter ginkgonis</name>
    <dbReference type="NCBI Taxonomy" id="1630594"/>
    <lineage>
        <taxon>Bacteria</taxon>
        <taxon>Bacillati</taxon>
        <taxon>Actinomycetota</taxon>
        <taxon>Actinomycetes</taxon>
        <taxon>Micrococcales</taxon>
        <taxon>Micrococcaceae</taxon>
        <taxon>Arthrobacter</taxon>
    </lineage>
</organism>
<accession>A0ABP7CS21</accession>
<evidence type="ECO:0000256" key="1">
    <source>
        <dbReference type="SAM" id="MobiDB-lite"/>
    </source>
</evidence>
<name>A0ABP7CS21_9MICC</name>
<protein>
    <recommendedName>
        <fullName evidence="4">Acyl-CoA carboxylase epsilon subunit</fullName>
    </recommendedName>
</protein>
<dbReference type="Proteomes" id="UP001500752">
    <property type="component" value="Unassembled WGS sequence"/>
</dbReference>
<reference evidence="3" key="1">
    <citation type="journal article" date="2019" name="Int. J. Syst. Evol. Microbiol.">
        <title>The Global Catalogue of Microorganisms (GCM) 10K type strain sequencing project: providing services to taxonomists for standard genome sequencing and annotation.</title>
        <authorList>
            <consortium name="The Broad Institute Genomics Platform"/>
            <consortium name="The Broad Institute Genome Sequencing Center for Infectious Disease"/>
            <person name="Wu L."/>
            <person name="Ma J."/>
        </authorList>
    </citation>
    <scope>NUCLEOTIDE SEQUENCE [LARGE SCALE GENOMIC DNA]</scope>
    <source>
        <strain evidence="3">JCM 30742</strain>
    </source>
</reference>
<dbReference type="Pfam" id="PF13822">
    <property type="entry name" value="ACC_epsilon"/>
    <property type="match status" value="1"/>
</dbReference>
<dbReference type="InterPro" id="IPR032716">
    <property type="entry name" value="ACC_epsilon"/>
</dbReference>
<feature type="region of interest" description="Disordered" evidence="1">
    <location>
        <begin position="37"/>
        <end position="73"/>
    </location>
</feature>
<dbReference type="EMBL" id="BAABEO010000023">
    <property type="protein sequence ID" value="GAA3693271.1"/>
    <property type="molecule type" value="Genomic_DNA"/>
</dbReference>
<sequence>MTITDTQDQPLFRVERGNPTPEEIAALAAVVLCLRNGTEPEPPAPTRGEQVRRGFRRGRQMATMPGTWRSGRA</sequence>
<evidence type="ECO:0000313" key="2">
    <source>
        <dbReference type="EMBL" id="GAA3693271.1"/>
    </source>
</evidence>
<evidence type="ECO:0000313" key="3">
    <source>
        <dbReference type="Proteomes" id="UP001500752"/>
    </source>
</evidence>
<comment type="caution">
    <text evidence="2">The sequence shown here is derived from an EMBL/GenBank/DDBJ whole genome shotgun (WGS) entry which is preliminary data.</text>
</comment>
<gene>
    <name evidence="2" type="ORF">GCM10023081_33300</name>
</gene>
<proteinExistence type="predicted"/>
<dbReference type="RefSeq" id="WP_345152517.1">
    <property type="nucleotide sequence ID" value="NZ_BAABEO010000023.1"/>
</dbReference>